<feature type="transmembrane region" description="Helical" evidence="2">
    <location>
        <begin position="38"/>
        <end position="58"/>
    </location>
</feature>
<keyword evidence="2" id="KW-0812">Transmembrane</keyword>
<dbReference type="Proteomes" id="UP000263377">
    <property type="component" value="Unassembled WGS sequence"/>
</dbReference>
<evidence type="ECO:0000256" key="1">
    <source>
        <dbReference type="SAM" id="MobiDB-lite"/>
    </source>
</evidence>
<proteinExistence type="predicted"/>
<evidence type="ECO:0000256" key="2">
    <source>
        <dbReference type="SAM" id="Phobius"/>
    </source>
</evidence>
<sequence length="333" mass="35219">MGDQHETHNRISQSTIHGNVFMGGVLTLMGGRRPRLRLLIAVLSVLALLGAGTTYWALTATEGGKGPELGAHYDPEHADADSTTVVPRVVKPTDPPAVTGCEAARTWAHAQGGTDVGASPLSVSMVGNGHTVAIEQVRATIVGEPRDPLSGTVVDCAGQGEGKKIDMGVDLDSPNPVALIGAAGPVSFAPYFTDKYLYLEDRKPEIVSLTVLATRHSYDYVLTVEGTVDGKRRTWTLKDGGRPFHVSGVRRESGTELSTHGRGWETSYGTGSGERIRCNPCYDQDQQEIPGTTVAVAPAGYSFPSKPGYQPGDPIAPPKDRPTAQTPPLTVDG</sequence>
<organism evidence="3 4">
    <name type="scientific">Kitasatospora xanthocidica</name>
    <dbReference type="NCBI Taxonomy" id="83382"/>
    <lineage>
        <taxon>Bacteria</taxon>
        <taxon>Bacillati</taxon>
        <taxon>Actinomycetota</taxon>
        <taxon>Actinomycetes</taxon>
        <taxon>Kitasatosporales</taxon>
        <taxon>Streptomycetaceae</taxon>
        <taxon>Kitasatospora</taxon>
    </lineage>
</organism>
<dbReference type="RefSeq" id="WP_147409297.1">
    <property type="nucleotide sequence ID" value="NZ_QVIG01000002.1"/>
</dbReference>
<protein>
    <submittedName>
        <fullName evidence="3">Uncharacterized protein</fullName>
    </submittedName>
</protein>
<accession>A0A372ZJ85</accession>
<feature type="region of interest" description="Disordered" evidence="1">
    <location>
        <begin position="246"/>
        <end position="268"/>
    </location>
</feature>
<evidence type="ECO:0000313" key="4">
    <source>
        <dbReference type="Proteomes" id="UP000263377"/>
    </source>
</evidence>
<dbReference type="AlphaFoldDB" id="A0A372ZJ85"/>
<keyword evidence="4" id="KW-1185">Reference proteome</keyword>
<keyword evidence="2" id="KW-0472">Membrane</keyword>
<dbReference type="EMBL" id="QVIG01000002">
    <property type="protein sequence ID" value="RGD55886.1"/>
    <property type="molecule type" value="Genomic_DNA"/>
</dbReference>
<feature type="compositionally biased region" description="Polar residues" evidence="1">
    <location>
        <begin position="323"/>
        <end position="333"/>
    </location>
</feature>
<evidence type="ECO:0000313" key="3">
    <source>
        <dbReference type="EMBL" id="RGD55886.1"/>
    </source>
</evidence>
<feature type="non-terminal residue" evidence="3">
    <location>
        <position position="333"/>
    </location>
</feature>
<feature type="region of interest" description="Disordered" evidence="1">
    <location>
        <begin position="298"/>
        <end position="333"/>
    </location>
</feature>
<gene>
    <name evidence="3" type="ORF">DR950_36715</name>
</gene>
<comment type="caution">
    <text evidence="3">The sequence shown here is derived from an EMBL/GenBank/DDBJ whole genome shotgun (WGS) entry which is preliminary data.</text>
</comment>
<keyword evidence="2" id="KW-1133">Transmembrane helix</keyword>
<name>A0A372ZJ85_9ACTN</name>
<reference evidence="3 4" key="1">
    <citation type="submission" date="2018-08" db="EMBL/GenBank/DDBJ databases">
        <title>Diversity &amp; Physiological Properties of Lignin-Decomposing Actinobacteria from Soil.</title>
        <authorList>
            <person name="Roh S.G."/>
            <person name="Kim S.B."/>
        </authorList>
    </citation>
    <scope>NUCLEOTIDE SEQUENCE [LARGE SCALE GENOMIC DNA]</scope>
    <source>
        <strain evidence="3 4">MMS17-GH009</strain>
    </source>
</reference>